<keyword evidence="3" id="KW-0813">Transport</keyword>
<name>A0A8C7G110_ONCKI</name>
<dbReference type="SMART" id="SM00382">
    <property type="entry name" value="AAA"/>
    <property type="match status" value="1"/>
</dbReference>
<dbReference type="GO" id="GO:0015562">
    <property type="term" value="F:efflux transmembrane transporter activity"/>
    <property type="evidence" value="ECO:0007669"/>
    <property type="project" value="UniProtKB-ARBA"/>
</dbReference>
<dbReference type="InterPro" id="IPR013525">
    <property type="entry name" value="ABC2_TM"/>
</dbReference>
<dbReference type="GO" id="GO:0140359">
    <property type="term" value="F:ABC-type transporter activity"/>
    <property type="evidence" value="ECO:0007669"/>
    <property type="project" value="InterPro"/>
</dbReference>
<keyword evidence="8 10" id="KW-0472">Membrane</keyword>
<feature type="compositionally biased region" description="Polar residues" evidence="9">
    <location>
        <begin position="1"/>
        <end position="10"/>
    </location>
</feature>
<evidence type="ECO:0000256" key="3">
    <source>
        <dbReference type="ARBA" id="ARBA00022448"/>
    </source>
</evidence>
<feature type="region of interest" description="Disordered" evidence="9">
    <location>
        <begin position="1"/>
        <end position="30"/>
    </location>
</feature>
<dbReference type="GO" id="GO:0016324">
    <property type="term" value="C:apical plasma membrane"/>
    <property type="evidence" value="ECO:0007669"/>
    <property type="project" value="UniProtKB-ARBA"/>
</dbReference>
<feature type="domain" description="ABC transporter" evidence="11">
    <location>
        <begin position="37"/>
        <end position="287"/>
    </location>
</feature>
<dbReference type="Pfam" id="PF00005">
    <property type="entry name" value="ABC_tran"/>
    <property type="match status" value="1"/>
</dbReference>
<evidence type="ECO:0000256" key="8">
    <source>
        <dbReference type="ARBA" id="ARBA00023136"/>
    </source>
</evidence>
<dbReference type="AlphaFoldDB" id="A0A8C7G110"/>
<evidence type="ECO:0000256" key="10">
    <source>
        <dbReference type="SAM" id="Phobius"/>
    </source>
</evidence>
<evidence type="ECO:0000256" key="4">
    <source>
        <dbReference type="ARBA" id="ARBA00022692"/>
    </source>
</evidence>
<evidence type="ECO:0000256" key="9">
    <source>
        <dbReference type="SAM" id="MobiDB-lite"/>
    </source>
</evidence>
<dbReference type="InterPro" id="IPR003593">
    <property type="entry name" value="AAA+_ATPase"/>
</dbReference>
<dbReference type="Ensembl" id="ENSOKIT00005037246.1">
    <property type="protein sequence ID" value="ENSOKIP00005035302.1"/>
    <property type="gene ID" value="ENSOKIG00005014940.1"/>
</dbReference>
<proteinExistence type="inferred from homology"/>
<keyword evidence="13" id="KW-1185">Reference proteome</keyword>
<feature type="transmembrane region" description="Helical" evidence="10">
    <location>
        <begin position="668"/>
        <end position="686"/>
    </location>
</feature>
<evidence type="ECO:0000256" key="6">
    <source>
        <dbReference type="ARBA" id="ARBA00022840"/>
    </source>
</evidence>
<dbReference type="InterPro" id="IPR027417">
    <property type="entry name" value="P-loop_NTPase"/>
</dbReference>
<dbReference type="InterPro" id="IPR003439">
    <property type="entry name" value="ABC_transporter-like_ATP-bd"/>
</dbReference>
<dbReference type="Gene3D" id="3.40.50.300">
    <property type="entry name" value="P-loop containing nucleotide triphosphate hydrolases"/>
    <property type="match status" value="1"/>
</dbReference>
<keyword evidence="7 10" id="KW-1133">Transmembrane helix</keyword>
<evidence type="ECO:0000313" key="12">
    <source>
        <dbReference type="Ensembl" id="ENSOKIP00005035302.1"/>
    </source>
</evidence>
<comment type="similarity">
    <text evidence="2">Belongs to the ABC transporter superfamily. ABCG family. Eye pigment precursor importer (TC 3.A.1.204) subfamily.</text>
</comment>
<organism evidence="12 13">
    <name type="scientific">Oncorhynchus kisutch</name>
    <name type="common">Coho salmon</name>
    <name type="synonym">Salmo kisutch</name>
    <dbReference type="NCBI Taxonomy" id="8019"/>
    <lineage>
        <taxon>Eukaryota</taxon>
        <taxon>Metazoa</taxon>
        <taxon>Chordata</taxon>
        <taxon>Craniata</taxon>
        <taxon>Vertebrata</taxon>
        <taxon>Euteleostomi</taxon>
        <taxon>Actinopterygii</taxon>
        <taxon>Neopterygii</taxon>
        <taxon>Teleostei</taxon>
        <taxon>Protacanthopterygii</taxon>
        <taxon>Salmoniformes</taxon>
        <taxon>Salmonidae</taxon>
        <taxon>Salmoninae</taxon>
        <taxon>Oncorhynchus</taxon>
    </lineage>
</organism>
<sequence length="693" mass="77139">MSEPLNSQIQGMEDTKTNGTPKYESTGTAKSLQGSTVSFHNIHYKVTQRSGCLCIKRKTTTKDILIDLNGLMKPGLNAIMGATGSGKSSFLDVLAARKDPAGLAGEVLIDGAPQPPNFKCLSGYVVQDDVVMGTLTVRENFRFSAALRLPSSVSQKEKEDKVNRLITELGLTKVADSRVGTQLIRGISGGERKRTNIGMELIIDPPVLFLDEPTTGLDASTANSVLLLLKRMSSHGRTIILSIHQPRYSIFRLFDSLTLLVSGKQVYHGPAQSALDYFSNIGYTCEAHNNPADFFLDVINGDSTSIAFDRITEGDNSDPDRVKEGDDSDPDRVTTSRQNIEDHLVQEYRGSQYYGETKAQLERITMNREYSVKTPSRTITYNTSFSTQFRWVLKRTFTNLILNPQTSFAQIGVTVFLALIVGAIFFGVKNDQSGLQNRNREARQRPVISMNRNGGHIIFSPTDVRMGALFFITTNQCFSSLSSAELFITERKLFIHEYISGYYRVSVYFLCKILSDIITLRTLPAIVFSCVAYFMIGYKATVEAFFLFMLTVALVAYTATAMTMAISADQSVVAIANIFMTIAFVFMMIFSGLLVNLPSIVEWLAWFQYLSIPRYGLTALQINEFVGLQFCGDIPLNGTLPPGMTCTGEDFLKNQGIDYTSWGLWQNHVALAIMTVIFLLIAYFKLRFIKKFT</sequence>
<reference evidence="12" key="2">
    <citation type="submission" date="2025-09" db="UniProtKB">
        <authorList>
            <consortium name="Ensembl"/>
        </authorList>
    </citation>
    <scope>IDENTIFICATION</scope>
</reference>
<feature type="transmembrane region" description="Helical" evidence="10">
    <location>
        <begin position="518"/>
        <end position="538"/>
    </location>
</feature>
<evidence type="ECO:0000256" key="2">
    <source>
        <dbReference type="ARBA" id="ARBA00005814"/>
    </source>
</evidence>
<dbReference type="PANTHER" id="PTHR48041:SF121">
    <property type="entry name" value="ATP-BINDING CASSETTE SUB-FAMILY G MEMBER 2 ISOFORM X1"/>
    <property type="match status" value="1"/>
</dbReference>
<accession>A0A8C7G110</accession>
<dbReference type="GeneTree" id="ENSGT00940000166038"/>
<dbReference type="PANTHER" id="PTHR48041">
    <property type="entry name" value="ABC TRANSPORTER G FAMILY MEMBER 28"/>
    <property type="match status" value="1"/>
</dbReference>
<evidence type="ECO:0000256" key="5">
    <source>
        <dbReference type="ARBA" id="ARBA00022741"/>
    </source>
</evidence>
<dbReference type="CDD" id="cd03213">
    <property type="entry name" value="ABCG_EPDR"/>
    <property type="match status" value="1"/>
</dbReference>
<dbReference type="InterPro" id="IPR050352">
    <property type="entry name" value="ABCG_transporters"/>
</dbReference>
<feature type="transmembrane region" description="Helical" evidence="10">
    <location>
        <begin position="544"/>
        <end position="566"/>
    </location>
</feature>
<feature type="compositionally biased region" description="Polar residues" evidence="9">
    <location>
        <begin position="17"/>
        <end position="30"/>
    </location>
</feature>
<evidence type="ECO:0000256" key="7">
    <source>
        <dbReference type="ARBA" id="ARBA00022989"/>
    </source>
</evidence>
<reference evidence="12" key="1">
    <citation type="submission" date="2025-08" db="UniProtKB">
        <authorList>
            <consortium name="Ensembl"/>
        </authorList>
    </citation>
    <scope>IDENTIFICATION</scope>
</reference>
<keyword evidence="6" id="KW-0067">ATP-binding</keyword>
<evidence type="ECO:0000259" key="11">
    <source>
        <dbReference type="PROSITE" id="PS50893"/>
    </source>
</evidence>
<dbReference type="GO" id="GO:0005524">
    <property type="term" value="F:ATP binding"/>
    <property type="evidence" value="ECO:0007669"/>
    <property type="project" value="UniProtKB-KW"/>
</dbReference>
<comment type="subcellular location">
    <subcellularLocation>
        <location evidence="1">Membrane</location>
        <topology evidence="1">Multi-pass membrane protein</topology>
    </subcellularLocation>
</comment>
<dbReference type="FunFam" id="3.40.50.300:FF:000622">
    <property type="entry name" value="ATP-binding cassette sub-family G member 2"/>
    <property type="match status" value="1"/>
</dbReference>
<feature type="region of interest" description="Disordered" evidence="9">
    <location>
        <begin position="310"/>
        <end position="337"/>
    </location>
</feature>
<feature type="transmembrane region" description="Helical" evidence="10">
    <location>
        <begin position="578"/>
        <end position="601"/>
    </location>
</feature>
<dbReference type="InterPro" id="IPR043926">
    <property type="entry name" value="ABCG_dom"/>
</dbReference>
<gene>
    <name evidence="12" type="primary">LOC109881160</name>
</gene>
<evidence type="ECO:0000313" key="13">
    <source>
        <dbReference type="Proteomes" id="UP000694557"/>
    </source>
</evidence>
<dbReference type="GO" id="GO:0032217">
    <property type="term" value="F:riboflavin transmembrane transporter activity"/>
    <property type="evidence" value="ECO:0007669"/>
    <property type="project" value="TreeGrafter"/>
</dbReference>
<dbReference type="Proteomes" id="UP000694557">
    <property type="component" value="Unassembled WGS sequence"/>
</dbReference>
<dbReference type="Pfam" id="PF01061">
    <property type="entry name" value="ABC2_membrane"/>
    <property type="match status" value="1"/>
</dbReference>
<protein>
    <submittedName>
        <fullName evidence="12">Broad substrate specificity ATP-binding cassette transporter ABCG2-like</fullName>
    </submittedName>
</protein>
<dbReference type="Pfam" id="PF19055">
    <property type="entry name" value="ABC2_membrane_7"/>
    <property type="match status" value="1"/>
</dbReference>
<feature type="transmembrane region" description="Helical" evidence="10">
    <location>
        <begin position="408"/>
        <end position="428"/>
    </location>
</feature>
<dbReference type="GO" id="GO:0016887">
    <property type="term" value="F:ATP hydrolysis activity"/>
    <property type="evidence" value="ECO:0007669"/>
    <property type="project" value="InterPro"/>
</dbReference>
<dbReference type="SUPFAM" id="SSF52540">
    <property type="entry name" value="P-loop containing nucleoside triphosphate hydrolases"/>
    <property type="match status" value="1"/>
</dbReference>
<keyword evidence="5" id="KW-0547">Nucleotide-binding</keyword>
<dbReference type="PROSITE" id="PS50893">
    <property type="entry name" value="ABC_TRANSPORTER_2"/>
    <property type="match status" value="1"/>
</dbReference>
<keyword evidence="4 10" id="KW-0812">Transmembrane</keyword>
<evidence type="ECO:0000256" key="1">
    <source>
        <dbReference type="ARBA" id="ARBA00004141"/>
    </source>
</evidence>